<evidence type="ECO:0000256" key="7">
    <source>
        <dbReference type="ARBA" id="ARBA00023172"/>
    </source>
</evidence>
<comment type="similarity">
    <text evidence="1 8">Belongs to the bacterial histone-like protein family.</text>
</comment>
<dbReference type="Proteomes" id="UP000184171">
    <property type="component" value="Unassembled WGS sequence"/>
</dbReference>
<keyword evidence="10" id="KW-1185">Reference proteome</keyword>
<evidence type="ECO:0000256" key="3">
    <source>
        <dbReference type="ARBA" id="ARBA00022845"/>
    </source>
</evidence>
<evidence type="ECO:0000256" key="6">
    <source>
        <dbReference type="ARBA" id="ARBA00023163"/>
    </source>
</evidence>
<dbReference type="AlphaFoldDB" id="A0A1M6KXN4"/>
<dbReference type="Pfam" id="PF00216">
    <property type="entry name" value="Bac_DNA_binding"/>
    <property type="match status" value="1"/>
</dbReference>
<dbReference type="Gene3D" id="4.10.520.10">
    <property type="entry name" value="IHF-like DNA-binding proteins"/>
    <property type="match status" value="1"/>
</dbReference>
<dbReference type="CDD" id="cd13835">
    <property type="entry name" value="IHF_A"/>
    <property type="match status" value="1"/>
</dbReference>
<proteinExistence type="inferred from homology"/>
<reference evidence="9 10" key="1">
    <citation type="submission" date="2016-11" db="EMBL/GenBank/DDBJ databases">
        <authorList>
            <person name="Jaros S."/>
            <person name="Januszkiewicz K."/>
            <person name="Wedrychowicz H."/>
        </authorList>
    </citation>
    <scope>NUCLEOTIDE SEQUENCE [LARGE SCALE GENOMIC DNA]</scope>
    <source>
        <strain evidence="9 10">DSM 5091</strain>
    </source>
</reference>
<dbReference type="GO" id="GO:0003677">
    <property type="term" value="F:DNA binding"/>
    <property type="evidence" value="ECO:0007669"/>
    <property type="project" value="UniProtKB-KW"/>
</dbReference>
<dbReference type="InterPro" id="IPR020816">
    <property type="entry name" value="Histone-like_DNA-bd_CS"/>
</dbReference>
<dbReference type="PANTHER" id="PTHR33175:SF2">
    <property type="entry name" value="INTEGRATION HOST FACTOR SUBUNIT ALPHA"/>
    <property type="match status" value="1"/>
</dbReference>
<dbReference type="NCBIfam" id="NF001401">
    <property type="entry name" value="PRK00285.1"/>
    <property type="match status" value="1"/>
</dbReference>
<dbReference type="InterPro" id="IPR005684">
    <property type="entry name" value="IHF_alpha"/>
</dbReference>
<dbReference type="GO" id="GO:0030527">
    <property type="term" value="F:structural constituent of chromatin"/>
    <property type="evidence" value="ECO:0007669"/>
    <property type="project" value="InterPro"/>
</dbReference>
<dbReference type="STRING" id="1122189.SAMN02745165_02837"/>
<dbReference type="InterPro" id="IPR000119">
    <property type="entry name" value="Hist_DNA-bd"/>
</dbReference>
<evidence type="ECO:0000256" key="8">
    <source>
        <dbReference type="RuleBase" id="RU003939"/>
    </source>
</evidence>
<evidence type="ECO:0000256" key="4">
    <source>
        <dbReference type="ARBA" id="ARBA00023015"/>
    </source>
</evidence>
<name>A0A1M6KXN4_MALRU</name>
<organism evidence="9 10">
    <name type="scientific">Malonomonas rubra DSM 5091</name>
    <dbReference type="NCBI Taxonomy" id="1122189"/>
    <lineage>
        <taxon>Bacteria</taxon>
        <taxon>Pseudomonadati</taxon>
        <taxon>Thermodesulfobacteriota</taxon>
        <taxon>Desulfuromonadia</taxon>
        <taxon>Desulfuromonadales</taxon>
        <taxon>Geopsychrobacteraceae</taxon>
        <taxon>Malonomonas</taxon>
    </lineage>
</organism>
<dbReference type="SMART" id="SM00411">
    <property type="entry name" value="BHL"/>
    <property type="match status" value="1"/>
</dbReference>
<dbReference type="SUPFAM" id="SSF47729">
    <property type="entry name" value="IHF-like DNA-binding proteins"/>
    <property type="match status" value="1"/>
</dbReference>
<keyword evidence="3" id="KW-0810">Translation regulation</keyword>
<sequence length="94" mass="10386">MSLTKNDLIEHVYLTTGFSKKESSGIVEEVFETIKCTLGTGENVKISGFGNFTVKQKDSRAGRNPQTGEAIELSARKIVSFKPSMSLRDEINED</sequence>
<evidence type="ECO:0000256" key="2">
    <source>
        <dbReference type="ARBA" id="ARBA00018329"/>
    </source>
</evidence>
<accession>A0A1M6KXN4</accession>
<dbReference type="GO" id="GO:0009893">
    <property type="term" value="P:positive regulation of metabolic process"/>
    <property type="evidence" value="ECO:0007669"/>
    <property type="project" value="UniProtKB-ARBA"/>
</dbReference>
<dbReference type="EMBL" id="FQZT01000011">
    <property type="protein sequence ID" value="SHJ63751.1"/>
    <property type="molecule type" value="Genomic_DNA"/>
</dbReference>
<dbReference type="GO" id="GO:0006310">
    <property type="term" value="P:DNA recombination"/>
    <property type="evidence" value="ECO:0007669"/>
    <property type="project" value="UniProtKB-KW"/>
</dbReference>
<dbReference type="PROSITE" id="PS00045">
    <property type="entry name" value="HISTONE_LIKE"/>
    <property type="match status" value="1"/>
</dbReference>
<evidence type="ECO:0000313" key="9">
    <source>
        <dbReference type="EMBL" id="SHJ63751.1"/>
    </source>
</evidence>
<evidence type="ECO:0000313" key="10">
    <source>
        <dbReference type="Proteomes" id="UP000184171"/>
    </source>
</evidence>
<dbReference type="GO" id="GO:0006417">
    <property type="term" value="P:regulation of translation"/>
    <property type="evidence" value="ECO:0007669"/>
    <property type="project" value="UniProtKB-KW"/>
</dbReference>
<evidence type="ECO:0000256" key="5">
    <source>
        <dbReference type="ARBA" id="ARBA00023125"/>
    </source>
</evidence>
<dbReference type="RefSeq" id="WP_072909394.1">
    <property type="nucleotide sequence ID" value="NZ_FQZT01000011.1"/>
</dbReference>
<gene>
    <name evidence="9" type="ORF">SAMN02745165_02837</name>
</gene>
<protein>
    <recommendedName>
        <fullName evidence="2">Integration host factor subunit alpha</fullName>
    </recommendedName>
</protein>
<keyword evidence="5" id="KW-0238">DNA-binding</keyword>
<keyword evidence="4" id="KW-0805">Transcription regulation</keyword>
<dbReference type="InterPro" id="IPR010992">
    <property type="entry name" value="IHF-like_DNA-bd_dom_sf"/>
</dbReference>
<dbReference type="OrthoDB" id="9797747at2"/>
<dbReference type="GO" id="GO:0005829">
    <property type="term" value="C:cytosol"/>
    <property type="evidence" value="ECO:0007669"/>
    <property type="project" value="TreeGrafter"/>
</dbReference>
<evidence type="ECO:0000256" key="1">
    <source>
        <dbReference type="ARBA" id="ARBA00010529"/>
    </source>
</evidence>
<keyword evidence="7" id="KW-0233">DNA recombination</keyword>
<dbReference type="GO" id="GO:0006355">
    <property type="term" value="P:regulation of DNA-templated transcription"/>
    <property type="evidence" value="ECO:0007669"/>
    <property type="project" value="InterPro"/>
</dbReference>
<dbReference type="PANTHER" id="PTHR33175">
    <property type="entry name" value="DNA-BINDING PROTEIN HU"/>
    <property type="match status" value="1"/>
</dbReference>
<keyword evidence="6" id="KW-0804">Transcription</keyword>
<dbReference type="PRINTS" id="PR01727">
    <property type="entry name" value="DNABINDINGHU"/>
</dbReference>